<evidence type="ECO:0008006" key="3">
    <source>
        <dbReference type="Google" id="ProtNLM"/>
    </source>
</evidence>
<evidence type="ECO:0000313" key="2">
    <source>
        <dbReference type="Proteomes" id="UP000008466"/>
    </source>
</evidence>
<dbReference type="Proteomes" id="UP000008466">
    <property type="component" value="Chromosome"/>
</dbReference>
<keyword evidence="2" id="KW-1185">Reference proteome</keyword>
<dbReference type="HOGENOM" id="CLU_1102261_0_0_12"/>
<dbReference type="STRING" id="158189.SpiBuddy_1885"/>
<accession>F0RWS8</accession>
<dbReference type="AlphaFoldDB" id="F0RWS8"/>
<sequence length="263" mass="28939">MIGRLLRMCVMGCLTCCFLILGCEIDPDMLQNNTPYLVYEEPPPTPAVAALPSNLLFIAHCDYYQDPVARLYFKPLPEMGAASYTIQSSIDGNVWSDFMVNGLIFTITDQSAIGIDPRLTENCYSRIRINGGEYDGQTSNTMWAKYAPQGGYLHHSTLDTSLHLTGVMSPSAGHGIEVGIEIRTFVSATDFSLNPILPDAIGSWTWYRVNPLDFDDKTLIVGANTHTYTTTNADIGKLIMVEASGDGSSFYGLVRIKTLEIVQ</sequence>
<name>F0RWS8_SPHGB</name>
<dbReference type="Gene3D" id="2.60.40.2700">
    <property type="match status" value="1"/>
</dbReference>
<gene>
    <name evidence="1" type="ordered locus">SpiBuddy_1885</name>
</gene>
<organism evidence="1 2">
    <name type="scientific">Sphaerochaeta globosa (strain ATCC BAA-1886 / DSM 22777 / Buddy)</name>
    <name type="common">Spirochaeta sp. (strain Buddy)</name>
    <dbReference type="NCBI Taxonomy" id="158189"/>
    <lineage>
        <taxon>Bacteria</taxon>
        <taxon>Pseudomonadati</taxon>
        <taxon>Spirochaetota</taxon>
        <taxon>Spirochaetia</taxon>
        <taxon>Spirochaetales</taxon>
        <taxon>Sphaerochaetaceae</taxon>
        <taxon>Sphaerochaeta</taxon>
    </lineage>
</organism>
<dbReference type="KEGG" id="sbu:SpiBuddy_1885"/>
<dbReference type="PROSITE" id="PS51257">
    <property type="entry name" value="PROKAR_LIPOPROTEIN"/>
    <property type="match status" value="1"/>
</dbReference>
<evidence type="ECO:0000313" key="1">
    <source>
        <dbReference type="EMBL" id="ADY13709.1"/>
    </source>
</evidence>
<reference evidence="2" key="1">
    <citation type="submission" date="2011-02" db="EMBL/GenBank/DDBJ databases">
        <title>Complete sequence of Spirochaeta sp. Buddy.</title>
        <authorList>
            <person name="Lucas S."/>
            <person name="Copeland A."/>
            <person name="Lapidus A."/>
            <person name="Cheng J.-F."/>
            <person name="Goodwin L."/>
            <person name="Pitluck S."/>
            <person name="Zeytun A."/>
            <person name="Detter J.C."/>
            <person name="Han C."/>
            <person name="Tapia R."/>
            <person name="Land M."/>
            <person name="Hauser L."/>
            <person name="Kyrpides N."/>
            <person name="Ivanova N."/>
            <person name="Mikhailova N."/>
            <person name="Pagani I."/>
            <person name="Ritalahti K.M."/>
            <person name="Loeffler F.E."/>
            <person name="Woyke T."/>
        </authorList>
    </citation>
    <scope>NUCLEOTIDE SEQUENCE [LARGE SCALE GENOMIC DNA]</scope>
    <source>
        <strain evidence="2">ATCC BAA-1886 / DSM 22777 / Buddy</strain>
    </source>
</reference>
<protein>
    <recommendedName>
        <fullName evidence="3">Lipoprotein</fullName>
    </recommendedName>
</protein>
<proteinExistence type="predicted"/>
<dbReference type="EMBL" id="CP002541">
    <property type="protein sequence ID" value="ADY13709.1"/>
    <property type="molecule type" value="Genomic_DNA"/>
</dbReference>